<keyword evidence="4 7" id="KW-0240">DNA-directed RNA polymerase</keyword>
<dbReference type="GO" id="GO:0055029">
    <property type="term" value="C:nuclear DNA-directed RNA polymerase complex"/>
    <property type="evidence" value="ECO:0007669"/>
    <property type="project" value="UniProtKB-ARBA"/>
</dbReference>
<evidence type="ECO:0000256" key="3">
    <source>
        <dbReference type="ARBA" id="ARBA00022833"/>
    </source>
</evidence>
<dbReference type="PROSITE" id="PS51133">
    <property type="entry name" value="ZF_TFIIS_2"/>
    <property type="match status" value="1"/>
</dbReference>
<evidence type="ECO:0000256" key="2">
    <source>
        <dbReference type="ARBA" id="ARBA00022771"/>
    </source>
</evidence>
<evidence type="ECO:0000313" key="10">
    <source>
        <dbReference type="Proteomes" id="UP001271007"/>
    </source>
</evidence>
<evidence type="ECO:0000313" key="9">
    <source>
        <dbReference type="EMBL" id="KAK3047892.1"/>
    </source>
</evidence>
<dbReference type="InterPro" id="IPR001529">
    <property type="entry name" value="Zn_ribbon_RPB9"/>
</dbReference>
<comment type="subcellular location">
    <subcellularLocation>
        <location evidence="4">Nucleus</location>
    </subcellularLocation>
</comment>
<gene>
    <name evidence="9" type="primary">RPC11</name>
    <name evidence="9" type="ORF">LTR09_010717</name>
</gene>
<sequence length="115" mass="13206">MMLFCPSCSNLLIITRIPSSHCSRDTISEAGSNRFECRTCPYQMVLDKKYYDRKDFEFKKAEDVLGGEEAWKNVERTAGCGGKEAYFKQMQTRSADEPMTSIYKCVDCGTQWREG</sequence>
<dbReference type="InterPro" id="IPR012164">
    <property type="entry name" value="Rpa12/Rpb9/Rpc10/TFS"/>
</dbReference>
<feature type="domain" description="TFIIS-type" evidence="8">
    <location>
        <begin position="36"/>
        <end position="113"/>
    </location>
</feature>
<dbReference type="Pfam" id="PF01096">
    <property type="entry name" value="Zn_ribbon_TFIIS"/>
    <property type="match status" value="1"/>
</dbReference>
<keyword evidence="4 7" id="KW-0804">Transcription</keyword>
<dbReference type="SUPFAM" id="SSF57783">
    <property type="entry name" value="Zinc beta-ribbon"/>
    <property type="match status" value="1"/>
</dbReference>
<comment type="function">
    <text evidence="4">DNA-dependent RNA polymerase catalyzes the transcription of DNA into RNA using the four ribonucleoside triphosphates as substrates.</text>
</comment>
<dbReference type="SMART" id="SM00440">
    <property type="entry name" value="ZnF_C2C2"/>
    <property type="match status" value="1"/>
</dbReference>
<keyword evidence="2 6" id="KW-0863">Zinc-finger</keyword>
<feature type="binding site" evidence="5">
    <location>
        <position position="5"/>
    </location>
    <ligand>
        <name>Zn(2+)</name>
        <dbReference type="ChEBI" id="CHEBI:29105"/>
        <label>1</label>
    </ligand>
</feature>
<keyword evidence="1 5" id="KW-0479">Metal-binding</keyword>
<evidence type="ECO:0000256" key="5">
    <source>
        <dbReference type="PIRSR" id="PIRSR005586-1"/>
    </source>
</evidence>
<name>A0AAJ0G5E7_9PEZI</name>
<dbReference type="SMART" id="SM00661">
    <property type="entry name" value="RPOL9"/>
    <property type="match status" value="1"/>
</dbReference>
<dbReference type="GO" id="GO:0005666">
    <property type="term" value="C:RNA polymerase III complex"/>
    <property type="evidence" value="ECO:0007669"/>
    <property type="project" value="TreeGrafter"/>
</dbReference>
<feature type="binding site" evidence="5">
    <location>
        <position position="80"/>
    </location>
    <ligand>
        <name>Zn(2+)</name>
        <dbReference type="ChEBI" id="CHEBI:29105"/>
        <label>2</label>
    </ligand>
</feature>
<keyword evidence="4" id="KW-0539">Nucleus</keyword>
<evidence type="ECO:0000256" key="4">
    <source>
        <dbReference type="PIRNR" id="PIRNR005586"/>
    </source>
</evidence>
<evidence type="ECO:0000256" key="6">
    <source>
        <dbReference type="PIRSR" id="PIRSR005586-2"/>
    </source>
</evidence>
<keyword evidence="10" id="KW-1185">Reference proteome</keyword>
<feature type="zinc finger region" description="C4-type" evidence="6">
    <location>
        <begin position="5"/>
        <end position="40"/>
    </location>
</feature>
<comment type="caution">
    <text evidence="9">The sequence shown here is derived from an EMBL/GenBank/DDBJ whole genome shotgun (WGS) entry which is preliminary data.</text>
</comment>
<feature type="binding site" evidence="5">
    <location>
        <position position="40"/>
    </location>
    <ligand>
        <name>Zn(2+)</name>
        <dbReference type="ChEBI" id="CHEBI:29105"/>
        <label>1</label>
    </ligand>
</feature>
<dbReference type="GO" id="GO:0006386">
    <property type="term" value="P:termination of RNA polymerase III transcription"/>
    <property type="evidence" value="ECO:0007669"/>
    <property type="project" value="TreeGrafter"/>
</dbReference>
<comment type="similarity">
    <text evidence="4 7">Belongs to the archaeal rpoM/eukaryotic RPA12/RPB9/RPC11 RNA polymerase family.</text>
</comment>
<dbReference type="GO" id="GO:0003676">
    <property type="term" value="F:nucleic acid binding"/>
    <property type="evidence" value="ECO:0007669"/>
    <property type="project" value="InterPro"/>
</dbReference>
<proteinExistence type="inferred from homology"/>
<evidence type="ECO:0000259" key="8">
    <source>
        <dbReference type="PROSITE" id="PS51133"/>
    </source>
</evidence>
<dbReference type="GO" id="GO:0003899">
    <property type="term" value="F:DNA-directed RNA polymerase activity"/>
    <property type="evidence" value="ECO:0007669"/>
    <property type="project" value="InterPro"/>
</dbReference>
<feature type="binding site" evidence="5">
    <location>
        <position position="105"/>
    </location>
    <ligand>
        <name>Zn(2+)</name>
        <dbReference type="ChEBI" id="CHEBI:29105"/>
        <label>2</label>
    </ligand>
</feature>
<dbReference type="Proteomes" id="UP001271007">
    <property type="component" value="Unassembled WGS sequence"/>
</dbReference>
<organism evidence="9 10">
    <name type="scientific">Extremus antarcticus</name>
    <dbReference type="NCBI Taxonomy" id="702011"/>
    <lineage>
        <taxon>Eukaryota</taxon>
        <taxon>Fungi</taxon>
        <taxon>Dikarya</taxon>
        <taxon>Ascomycota</taxon>
        <taxon>Pezizomycotina</taxon>
        <taxon>Dothideomycetes</taxon>
        <taxon>Dothideomycetidae</taxon>
        <taxon>Mycosphaerellales</taxon>
        <taxon>Extremaceae</taxon>
        <taxon>Extremus</taxon>
    </lineage>
</organism>
<dbReference type="PIRSF" id="PIRSF005586">
    <property type="entry name" value="RNApol_RpoM"/>
    <property type="match status" value="1"/>
</dbReference>
<feature type="binding site" evidence="5">
    <location>
        <position position="108"/>
    </location>
    <ligand>
        <name>Zn(2+)</name>
        <dbReference type="ChEBI" id="CHEBI:29105"/>
        <label>2</label>
    </ligand>
</feature>
<evidence type="ECO:0000256" key="1">
    <source>
        <dbReference type="ARBA" id="ARBA00022723"/>
    </source>
</evidence>
<dbReference type="EMBL" id="JAWDJX010000055">
    <property type="protein sequence ID" value="KAK3047892.1"/>
    <property type="molecule type" value="Genomic_DNA"/>
</dbReference>
<feature type="binding site" evidence="5">
    <location>
        <position position="8"/>
    </location>
    <ligand>
        <name>Zn(2+)</name>
        <dbReference type="ChEBI" id="CHEBI:29105"/>
        <label>1</label>
    </ligand>
</feature>
<protein>
    <recommendedName>
        <fullName evidence="4">DNA-directed RNA polymerase subunit</fullName>
    </recommendedName>
</protein>
<evidence type="ECO:0000256" key="7">
    <source>
        <dbReference type="RuleBase" id="RU003474"/>
    </source>
</evidence>
<dbReference type="PANTHER" id="PTHR11239:SF12">
    <property type="entry name" value="DNA-DIRECTED RNA POLYMERASE III SUBUNIT RPC10"/>
    <property type="match status" value="1"/>
</dbReference>
<feature type="binding site" evidence="5">
    <location>
        <position position="37"/>
    </location>
    <ligand>
        <name>Zn(2+)</name>
        <dbReference type="ChEBI" id="CHEBI:29105"/>
        <label>1</label>
    </ligand>
</feature>
<reference evidence="9" key="1">
    <citation type="submission" date="2023-04" db="EMBL/GenBank/DDBJ databases">
        <title>Black Yeasts Isolated from many extreme environments.</title>
        <authorList>
            <person name="Coleine C."/>
            <person name="Stajich J.E."/>
            <person name="Selbmann L."/>
        </authorList>
    </citation>
    <scope>NUCLEOTIDE SEQUENCE</scope>
    <source>
        <strain evidence="9">CCFEE 5312</strain>
    </source>
</reference>
<dbReference type="PANTHER" id="PTHR11239">
    <property type="entry name" value="DNA-DIRECTED RNA POLYMERASE"/>
    <property type="match status" value="1"/>
</dbReference>
<keyword evidence="3 5" id="KW-0862">Zinc</keyword>
<dbReference type="Gene3D" id="2.20.25.10">
    <property type="match status" value="1"/>
</dbReference>
<accession>A0AAJ0G5E7</accession>
<dbReference type="GO" id="GO:0008270">
    <property type="term" value="F:zinc ion binding"/>
    <property type="evidence" value="ECO:0007669"/>
    <property type="project" value="UniProtKB-KW"/>
</dbReference>
<dbReference type="AlphaFoldDB" id="A0AAJ0G5E7"/>
<dbReference type="InterPro" id="IPR001222">
    <property type="entry name" value="Znf_TFIIS"/>
</dbReference>